<evidence type="ECO:0000313" key="4">
    <source>
        <dbReference type="EMBL" id="MBF9232421.1"/>
    </source>
</evidence>
<dbReference type="GO" id="GO:0016747">
    <property type="term" value="F:acyltransferase activity, transferring groups other than amino-acyl groups"/>
    <property type="evidence" value="ECO:0007669"/>
    <property type="project" value="InterPro"/>
</dbReference>
<sequence length="181" mass="20339">MIRIATTSDASNLAALSIQVWLHTYAKSGLRNALSDYVLAEFTPEKIAASVNDENQVFVVYEENAHLLGYLRLILNSPIPSDPESRVEIAKLYVQEHFVGRGIGSALLKYALAYCDKLGITSVWLAVNHENTNALRFYEQHAFLRNGSTFFHLENEQHENFILSKLIALSASDSSLETREH</sequence>
<proteinExistence type="predicted"/>
<comment type="caution">
    <text evidence="4">The sequence shown here is derived from an EMBL/GenBank/DDBJ whole genome shotgun (WGS) entry which is preliminary data.</text>
</comment>
<evidence type="ECO:0000259" key="3">
    <source>
        <dbReference type="PROSITE" id="PS51186"/>
    </source>
</evidence>
<dbReference type="Gene3D" id="3.40.630.30">
    <property type="match status" value="1"/>
</dbReference>
<dbReference type="SUPFAM" id="SSF55729">
    <property type="entry name" value="Acyl-CoA N-acyltransferases (Nat)"/>
    <property type="match status" value="1"/>
</dbReference>
<dbReference type="InterPro" id="IPR016181">
    <property type="entry name" value="Acyl_CoA_acyltransferase"/>
</dbReference>
<name>A0A931BK52_9HYPH</name>
<dbReference type="RefSeq" id="WP_196270377.1">
    <property type="nucleotide sequence ID" value="NZ_JADQDO010000001.1"/>
</dbReference>
<keyword evidence="1" id="KW-0808">Transferase</keyword>
<keyword evidence="5" id="KW-1185">Reference proteome</keyword>
<evidence type="ECO:0000256" key="2">
    <source>
        <dbReference type="ARBA" id="ARBA00023315"/>
    </source>
</evidence>
<keyword evidence="2" id="KW-0012">Acyltransferase</keyword>
<dbReference type="PANTHER" id="PTHR43877">
    <property type="entry name" value="AMINOALKYLPHOSPHONATE N-ACETYLTRANSFERASE-RELATED-RELATED"/>
    <property type="match status" value="1"/>
</dbReference>
<dbReference type="EMBL" id="JADQDO010000001">
    <property type="protein sequence ID" value="MBF9232421.1"/>
    <property type="molecule type" value="Genomic_DNA"/>
</dbReference>
<dbReference type="InterPro" id="IPR000182">
    <property type="entry name" value="GNAT_dom"/>
</dbReference>
<dbReference type="InterPro" id="IPR050832">
    <property type="entry name" value="Bact_Acetyltransf"/>
</dbReference>
<dbReference type="PROSITE" id="PS51186">
    <property type="entry name" value="GNAT"/>
    <property type="match status" value="1"/>
</dbReference>
<evidence type="ECO:0000256" key="1">
    <source>
        <dbReference type="ARBA" id="ARBA00022679"/>
    </source>
</evidence>
<dbReference type="CDD" id="cd04301">
    <property type="entry name" value="NAT_SF"/>
    <property type="match status" value="1"/>
</dbReference>
<gene>
    <name evidence="4" type="ORF">I2H38_03400</name>
</gene>
<evidence type="ECO:0000313" key="5">
    <source>
        <dbReference type="Proteomes" id="UP000599312"/>
    </source>
</evidence>
<dbReference type="Pfam" id="PF00583">
    <property type="entry name" value="Acetyltransf_1"/>
    <property type="match status" value="1"/>
</dbReference>
<dbReference type="AlphaFoldDB" id="A0A931BK52"/>
<protein>
    <submittedName>
        <fullName evidence="4">GNAT family N-acetyltransferase</fullName>
    </submittedName>
</protein>
<organism evidence="4 5">
    <name type="scientific">Microvirga alba</name>
    <dbReference type="NCBI Taxonomy" id="2791025"/>
    <lineage>
        <taxon>Bacteria</taxon>
        <taxon>Pseudomonadati</taxon>
        <taxon>Pseudomonadota</taxon>
        <taxon>Alphaproteobacteria</taxon>
        <taxon>Hyphomicrobiales</taxon>
        <taxon>Methylobacteriaceae</taxon>
        <taxon>Microvirga</taxon>
    </lineage>
</organism>
<reference evidence="4" key="1">
    <citation type="submission" date="2020-11" db="EMBL/GenBank/DDBJ databases">
        <authorList>
            <person name="Kim M.K."/>
        </authorList>
    </citation>
    <scope>NUCLEOTIDE SEQUENCE</scope>
    <source>
        <strain evidence="4">BT350</strain>
    </source>
</reference>
<dbReference type="Proteomes" id="UP000599312">
    <property type="component" value="Unassembled WGS sequence"/>
</dbReference>
<feature type="domain" description="N-acetyltransferase" evidence="3">
    <location>
        <begin position="1"/>
        <end position="168"/>
    </location>
</feature>
<accession>A0A931BK52</accession>